<keyword evidence="8 10" id="KW-0472">Membrane</keyword>
<dbReference type="PANTHER" id="PTHR30069">
    <property type="entry name" value="TONB-DEPENDENT OUTER MEMBRANE RECEPTOR"/>
    <property type="match status" value="1"/>
</dbReference>
<dbReference type="PROSITE" id="PS52016">
    <property type="entry name" value="TONB_DEPENDENT_REC_3"/>
    <property type="match status" value="1"/>
</dbReference>
<dbReference type="GO" id="GO:0044718">
    <property type="term" value="P:siderophore transmembrane transport"/>
    <property type="evidence" value="ECO:0007669"/>
    <property type="project" value="TreeGrafter"/>
</dbReference>
<dbReference type="InterPro" id="IPR039426">
    <property type="entry name" value="TonB-dep_rcpt-like"/>
</dbReference>
<evidence type="ECO:0000256" key="4">
    <source>
        <dbReference type="ARBA" id="ARBA00022692"/>
    </source>
</evidence>
<evidence type="ECO:0000256" key="7">
    <source>
        <dbReference type="ARBA" id="ARBA00023077"/>
    </source>
</evidence>
<feature type="domain" description="TonB-dependent receptor plug" evidence="14">
    <location>
        <begin position="58"/>
        <end position="161"/>
    </location>
</feature>
<keyword evidence="6" id="KW-0406">Ion transport</keyword>
<dbReference type="InterPro" id="IPR012910">
    <property type="entry name" value="Plug_dom"/>
</dbReference>
<dbReference type="Pfam" id="PF00593">
    <property type="entry name" value="TonB_dep_Rec_b-barrel"/>
    <property type="match status" value="1"/>
</dbReference>
<dbReference type="RefSeq" id="WP_184080482.1">
    <property type="nucleotide sequence ID" value="NZ_JACIJP010000003.1"/>
</dbReference>
<name>A0A841J7B1_9SPHN</name>
<sequence length="771" mass="83767">MACSFTRCGASLLALTCALLPALAYADEADPDASPSIIVVGQKDAPIEIEPRGLSVSLGDEQFKAVNAFNTEDLMKYAPDFFVRKRYSGDSNGVPGFRGTHSTQSARTLVMVDGFVVSNFLGNSFSFAPKWGVVGPGEVRQFDIVYGPYSSRYAGNSMGGIVNISTRDPEETEAFVTVQGFVQPYRQFATRDDYAGYSGEAGFGWRQKDGPFSVRVTARHFRNDGQPMTFLGLVDLRRAPSASESVVTGALVDPQQLRAAAAGTQIPNSPGTAESPIFAAQSPAAITQDQAKIKVGYDDGAIKGQFLFAYWHNLDSQTAPDCYLRNAAGGIVCDGVVSLGGKADRASGAVYSRTIRDEYLAGLKLAAPVSDGLTARLNLSTYQIAKSDGYTSSSYTTGQTGGAGTLARQGPTGWLTADAMLEGKWRAFELSGGLTANRYWTDLVRSNVPHWRDDAGGVFSTRTFGRTRQLSAWTEARLPLDALTLTLGVRYDNWRAFGGGLIGTVTDRRYPARKDDAVSPAFSAEYRFGDGTVAQVSLATATRFPTVGELFQGSLNGDGTFNAQSFDPGLKPERSHDANVLLVHDFGTLKLTGSLFYQRVKDTVFSFTGFNQNGVTTSSFKNIDRTRQIGAELIAEVRDWPVDGLNIDANAALIDSKTIRNRAAPAAEGVQFPRIPRWRINANLRYAITPALDASLGLRYASRPNTDLFGKQRGDTFGYTSELFALDARANWKWNEHFRVSAGVDNITNDRAWVFHPYPQRTFLIEAGWTL</sequence>
<comment type="subcellular location">
    <subcellularLocation>
        <location evidence="1 10">Cell outer membrane</location>
        <topology evidence="1 10">Multi-pass membrane protein</topology>
    </subcellularLocation>
</comment>
<feature type="signal peptide" evidence="12">
    <location>
        <begin position="1"/>
        <end position="26"/>
    </location>
</feature>
<dbReference type="InterPro" id="IPR037066">
    <property type="entry name" value="Plug_dom_sf"/>
</dbReference>
<evidence type="ECO:0000256" key="3">
    <source>
        <dbReference type="ARBA" id="ARBA00022452"/>
    </source>
</evidence>
<evidence type="ECO:0000256" key="6">
    <source>
        <dbReference type="ARBA" id="ARBA00023065"/>
    </source>
</evidence>
<dbReference type="Gene3D" id="2.40.170.20">
    <property type="entry name" value="TonB-dependent receptor, beta-barrel domain"/>
    <property type="match status" value="1"/>
</dbReference>
<evidence type="ECO:0000256" key="10">
    <source>
        <dbReference type="PROSITE-ProRule" id="PRU01360"/>
    </source>
</evidence>
<evidence type="ECO:0000256" key="1">
    <source>
        <dbReference type="ARBA" id="ARBA00004571"/>
    </source>
</evidence>
<evidence type="ECO:0000313" key="16">
    <source>
        <dbReference type="Proteomes" id="UP000552700"/>
    </source>
</evidence>
<evidence type="ECO:0000256" key="2">
    <source>
        <dbReference type="ARBA" id="ARBA00022448"/>
    </source>
</evidence>
<evidence type="ECO:0000313" key="15">
    <source>
        <dbReference type="EMBL" id="MBB6124415.1"/>
    </source>
</evidence>
<comment type="similarity">
    <text evidence="10 11">Belongs to the TonB-dependent receptor family.</text>
</comment>
<reference evidence="15 16" key="1">
    <citation type="submission" date="2020-08" db="EMBL/GenBank/DDBJ databases">
        <title>Genomic Encyclopedia of Type Strains, Phase IV (KMG-IV): sequencing the most valuable type-strain genomes for metagenomic binning, comparative biology and taxonomic classification.</title>
        <authorList>
            <person name="Goeker M."/>
        </authorList>
    </citation>
    <scope>NUCLEOTIDE SEQUENCE [LARGE SCALE GENOMIC DNA]</scope>
    <source>
        <strain evidence="15 16">DSM 102255</strain>
    </source>
</reference>
<dbReference type="InterPro" id="IPR036942">
    <property type="entry name" value="Beta-barrel_TonB_sf"/>
</dbReference>
<evidence type="ECO:0000256" key="12">
    <source>
        <dbReference type="SAM" id="SignalP"/>
    </source>
</evidence>
<dbReference type="Gene3D" id="2.170.130.10">
    <property type="entry name" value="TonB-dependent receptor, plug domain"/>
    <property type="match status" value="1"/>
</dbReference>
<evidence type="ECO:0000256" key="8">
    <source>
        <dbReference type="ARBA" id="ARBA00023136"/>
    </source>
</evidence>
<keyword evidence="2 10" id="KW-0813">Transport</keyword>
<dbReference type="GO" id="GO:0009279">
    <property type="term" value="C:cell outer membrane"/>
    <property type="evidence" value="ECO:0007669"/>
    <property type="project" value="UniProtKB-SubCell"/>
</dbReference>
<evidence type="ECO:0000259" key="13">
    <source>
        <dbReference type="Pfam" id="PF00593"/>
    </source>
</evidence>
<dbReference type="AlphaFoldDB" id="A0A841J7B1"/>
<keyword evidence="15" id="KW-0675">Receptor</keyword>
<dbReference type="Proteomes" id="UP000552700">
    <property type="component" value="Unassembled WGS sequence"/>
</dbReference>
<comment type="caution">
    <text evidence="15">The sequence shown here is derived from an EMBL/GenBank/DDBJ whole genome shotgun (WGS) entry which is preliminary data.</text>
</comment>
<accession>A0A841J7B1</accession>
<evidence type="ECO:0000256" key="5">
    <source>
        <dbReference type="ARBA" id="ARBA00022729"/>
    </source>
</evidence>
<dbReference type="GO" id="GO:0015344">
    <property type="term" value="F:siderophore uptake transmembrane transporter activity"/>
    <property type="evidence" value="ECO:0007669"/>
    <property type="project" value="TreeGrafter"/>
</dbReference>
<evidence type="ECO:0000256" key="9">
    <source>
        <dbReference type="ARBA" id="ARBA00023237"/>
    </source>
</evidence>
<evidence type="ECO:0000259" key="14">
    <source>
        <dbReference type="Pfam" id="PF07715"/>
    </source>
</evidence>
<proteinExistence type="inferred from homology"/>
<dbReference type="SUPFAM" id="SSF56935">
    <property type="entry name" value="Porins"/>
    <property type="match status" value="1"/>
</dbReference>
<evidence type="ECO:0000256" key="11">
    <source>
        <dbReference type="RuleBase" id="RU003357"/>
    </source>
</evidence>
<protein>
    <submittedName>
        <fullName evidence="15">Iron complex outermembrane receptor protein</fullName>
    </submittedName>
</protein>
<organism evidence="15 16">
    <name type="scientific">Sphingobium subterraneum</name>
    <dbReference type="NCBI Taxonomy" id="627688"/>
    <lineage>
        <taxon>Bacteria</taxon>
        <taxon>Pseudomonadati</taxon>
        <taxon>Pseudomonadota</taxon>
        <taxon>Alphaproteobacteria</taxon>
        <taxon>Sphingomonadales</taxon>
        <taxon>Sphingomonadaceae</taxon>
        <taxon>Sphingobium</taxon>
    </lineage>
</organism>
<keyword evidence="16" id="KW-1185">Reference proteome</keyword>
<feature type="chain" id="PRO_5032309637" evidence="12">
    <location>
        <begin position="27"/>
        <end position="771"/>
    </location>
</feature>
<dbReference type="InterPro" id="IPR000531">
    <property type="entry name" value="Beta-barrel_TonB"/>
</dbReference>
<dbReference type="PANTHER" id="PTHR30069:SF53">
    <property type="entry name" value="COLICIN I RECEPTOR-RELATED"/>
    <property type="match status" value="1"/>
</dbReference>
<keyword evidence="4 10" id="KW-0812">Transmembrane</keyword>
<gene>
    <name evidence="15" type="ORF">FHS92_002160</name>
</gene>
<keyword evidence="3 10" id="KW-1134">Transmembrane beta strand</keyword>
<keyword evidence="7 11" id="KW-0798">TonB box</keyword>
<feature type="domain" description="TonB-dependent receptor-like beta-barrel" evidence="13">
    <location>
        <begin position="345"/>
        <end position="747"/>
    </location>
</feature>
<keyword evidence="9 10" id="KW-0998">Cell outer membrane</keyword>
<dbReference type="Pfam" id="PF07715">
    <property type="entry name" value="Plug"/>
    <property type="match status" value="1"/>
</dbReference>
<dbReference type="EMBL" id="JACIJP010000003">
    <property type="protein sequence ID" value="MBB6124415.1"/>
    <property type="molecule type" value="Genomic_DNA"/>
</dbReference>
<keyword evidence="5 12" id="KW-0732">Signal</keyword>